<dbReference type="PANTHER" id="PTHR33420:SF3">
    <property type="entry name" value="FIMBRIAL SUBUNIT ELFA"/>
    <property type="match status" value="1"/>
</dbReference>
<dbReference type="EMBL" id="CADIJQ010000018">
    <property type="protein sequence ID" value="CAB3743479.1"/>
    <property type="molecule type" value="Genomic_DNA"/>
</dbReference>
<evidence type="ECO:0000313" key="4">
    <source>
        <dbReference type="EMBL" id="CAB3743479.1"/>
    </source>
</evidence>
<dbReference type="Gene3D" id="2.60.40.1090">
    <property type="entry name" value="Fimbrial-type adhesion domain"/>
    <property type="match status" value="1"/>
</dbReference>
<feature type="signal peptide" evidence="2">
    <location>
        <begin position="1"/>
        <end position="23"/>
    </location>
</feature>
<dbReference type="Proteomes" id="UP000494269">
    <property type="component" value="Unassembled WGS sequence"/>
</dbReference>
<evidence type="ECO:0000256" key="1">
    <source>
        <dbReference type="ARBA" id="ARBA00022729"/>
    </source>
</evidence>
<dbReference type="SUPFAM" id="SSF49401">
    <property type="entry name" value="Bacterial adhesins"/>
    <property type="match status" value="1"/>
</dbReference>
<dbReference type="GO" id="GO:0043709">
    <property type="term" value="P:cell adhesion involved in single-species biofilm formation"/>
    <property type="evidence" value="ECO:0007669"/>
    <property type="project" value="TreeGrafter"/>
</dbReference>
<sequence>MNSNLRLSLAVAALCTAAGVAEAQTATLNVTGRITNTPCTIVADIVNLGDVPISEFVSTLAPEKYRKTFNITLGGCELSTLSTASLKFNGTTAGGVATTLSLTPGAGSAQGFGVMMVTNDATHSSSATAVKFDGSSSHSFNIGSNKKTYAFQALYMKVVGATQRPGTANATATVTLTFS</sequence>
<organism evidence="4 5">
    <name type="scientific">Achromobacter kerstersii</name>
    <dbReference type="NCBI Taxonomy" id="1353890"/>
    <lineage>
        <taxon>Bacteria</taxon>
        <taxon>Pseudomonadati</taxon>
        <taxon>Pseudomonadota</taxon>
        <taxon>Betaproteobacteria</taxon>
        <taxon>Burkholderiales</taxon>
        <taxon>Alcaligenaceae</taxon>
        <taxon>Achromobacter</taxon>
    </lineage>
</organism>
<name>A0A6S7AR89_9BURK</name>
<feature type="domain" description="Fimbrial-type adhesion" evidence="3">
    <location>
        <begin position="29"/>
        <end position="178"/>
    </location>
</feature>
<proteinExistence type="predicted"/>
<evidence type="ECO:0000256" key="2">
    <source>
        <dbReference type="SAM" id="SignalP"/>
    </source>
</evidence>
<protein>
    <recommendedName>
        <fullName evidence="3">Fimbrial-type adhesion domain-containing protein</fullName>
    </recommendedName>
</protein>
<dbReference type="AlphaFoldDB" id="A0A6S7AR89"/>
<dbReference type="InterPro" id="IPR000259">
    <property type="entry name" value="Adhesion_dom_fimbrial"/>
</dbReference>
<keyword evidence="1 2" id="KW-0732">Signal</keyword>
<dbReference type="InterPro" id="IPR036937">
    <property type="entry name" value="Adhesion_dom_fimbrial_sf"/>
</dbReference>
<reference evidence="4 5" key="1">
    <citation type="submission" date="2020-04" db="EMBL/GenBank/DDBJ databases">
        <authorList>
            <person name="De Canck E."/>
        </authorList>
    </citation>
    <scope>NUCLEOTIDE SEQUENCE [LARGE SCALE GENOMIC DNA]</scope>
    <source>
        <strain evidence="4 5">LMG 3441</strain>
    </source>
</reference>
<dbReference type="GO" id="GO:0009289">
    <property type="term" value="C:pilus"/>
    <property type="evidence" value="ECO:0007669"/>
    <property type="project" value="InterPro"/>
</dbReference>
<dbReference type="InterPro" id="IPR050263">
    <property type="entry name" value="Bact_Fimbrial_Adh_Pro"/>
</dbReference>
<feature type="chain" id="PRO_5028964856" description="Fimbrial-type adhesion domain-containing protein" evidence="2">
    <location>
        <begin position="24"/>
        <end position="179"/>
    </location>
</feature>
<evidence type="ECO:0000313" key="5">
    <source>
        <dbReference type="Proteomes" id="UP000494269"/>
    </source>
</evidence>
<evidence type="ECO:0000259" key="3">
    <source>
        <dbReference type="Pfam" id="PF00419"/>
    </source>
</evidence>
<keyword evidence="5" id="KW-1185">Reference proteome</keyword>
<accession>A0A6S7AR89</accession>
<gene>
    <name evidence="4" type="ORF">LMG3441_05990</name>
</gene>
<dbReference type="Pfam" id="PF00419">
    <property type="entry name" value="Fimbrial"/>
    <property type="match status" value="1"/>
</dbReference>
<dbReference type="PANTHER" id="PTHR33420">
    <property type="entry name" value="FIMBRIAL SUBUNIT ELFA-RELATED"/>
    <property type="match status" value="1"/>
</dbReference>
<dbReference type="InterPro" id="IPR008966">
    <property type="entry name" value="Adhesion_dom_sf"/>
</dbReference>